<dbReference type="Gene3D" id="3.30.70.100">
    <property type="match status" value="1"/>
</dbReference>
<comment type="caution">
    <text evidence="2">The sequence shown here is derived from an EMBL/GenBank/DDBJ whole genome shotgun (WGS) entry which is preliminary data.</text>
</comment>
<gene>
    <name evidence="2" type="ORF">I7X13_17945</name>
</gene>
<proteinExistence type="predicted"/>
<dbReference type="SUPFAM" id="SSF54975">
    <property type="entry name" value="Acylphosphatase/BLUF domain-like"/>
    <property type="match status" value="1"/>
</dbReference>
<dbReference type="Proteomes" id="UP000625631">
    <property type="component" value="Unassembled WGS sequence"/>
</dbReference>
<feature type="domain" description="BLUF" evidence="1">
    <location>
        <begin position="7"/>
        <end position="98"/>
    </location>
</feature>
<dbReference type="EMBL" id="JAEDAE010000010">
    <property type="protein sequence ID" value="MBH8559948.1"/>
    <property type="molecule type" value="Genomic_DNA"/>
</dbReference>
<dbReference type="RefSeq" id="WP_198069822.1">
    <property type="nucleotide sequence ID" value="NZ_JAEDAD010000005.1"/>
</dbReference>
<evidence type="ECO:0000259" key="1">
    <source>
        <dbReference type="PROSITE" id="PS50925"/>
    </source>
</evidence>
<dbReference type="InterPro" id="IPR036046">
    <property type="entry name" value="Acylphosphatase-like_dom_sf"/>
</dbReference>
<sequence>MPPRPTLYTLIYRSQASRAVHEVTLPPLLRKARLHNERTRLGGLLLYAKGEFMQVLEGPEPALSQLYARIKADPRHYAVRTLAYGPITERAFPDWRMAYAPADAKALEKITGFLPLAAAPGHAPHPPQEVAQLLHSFAQGRAQDQ</sequence>
<keyword evidence="3" id="KW-1185">Reference proteome</keyword>
<dbReference type="Pfam" id="PF04940">
    <property type="entry name" value="BLUF"/>
    <property type="match status" value="1"/>
</dbReference>
<reference evidence="2 3" key="1">
    <citation type="submission" date="2020-12" db="EMBL/GenBank/DDBJ databases">
        <title>Hymenobacter sp.</title>
        <authorList>
            <person name="Kim M.K."/>
        </authorList>
    </citation>
    <scope>NUCLEOTIDE SEQUENCE [LARGE SCALE GENOMIC DNA]</scope>
    <source>
        <strain evidence="2 3">BT442</strain>
    </source>
</reference>
<dbReference type="PROSITE" id="PS50925">
    <property type="entry name" value="BLUF"/>
    <property type="match status" value="1"/>
</dbReference>
<organism evidence="2 3">
    <name type="scientific">Hymenobacter negativus</name>
    <dbReference type="NCBI Taxonomy" id="2795026"/>
    <lineage>
        <taxon>Bacteria</taxon>
        <taxon>Pseudomonadati</taxon>
        <taxon>Bacteroidota</taxon>
        <taxon>Cytophagia</taxon>
        <taxon>Cytophagales</taxon>
        <taxon>Hymenobacteraceae</taxon>
        <taxon>Hymenobacter</taxon>
    </lineage>
</organism>
<dbReference type="InterPro" id="IPR007024">
    <property type="entry name" value="BLUF_domain"/>
</dbReference>
<evidence type="ECO:0000313" key="3">
    <source>
        <dbReference type="Proteomes" id="UP000625631"/>
    </source>
</evidence>
<accession>A0ABS0QBB3</accession>
<evidence type="ECO:0000313" key="2">
    <source>
        <dbReference type="EMBL" id="MBH8559948.1"/>
    </source>
</evidence>
<protein>
    <submittedName>
        <fullName evidence="2">BLUF domain-containing protein</fullName>
    </submittedName>
</protein>
<name>A0ABS0QBB3_9BACT</name>
<dbReference type="SMART" id="SM01034">
    <property type="entry name" value="BLUF"/>
    <property type="match status" value="1"/>
</dbReference>